<proteinExistence type="predicted"/>
<dbReference type="Proteomes" id="UP000245202">
    <property type="component" value="Unassembled WGS sequence"/>
</dbReference>
<dbReference type="Gene3D" id="3.40.190.10">
    <property type="entry name" value="Periplasmic binding protein-like II"/>
    <property type="match status" value="2"/>
</dbReference>
<evidence type="ECO:0000256" key="1">
    <source>
        <dbReference type="SAM" id="MobiDB-lite"/>
    </source>
</evidence>
<reference evidence="3 4" key="1">
    <citation type="submission" date="2017-08" db="EMBL/GenBank/DDBJ databases">
        <title>Substantial Increase in Enzyme Production by Combined Drug-Resistance Mutations in Paenibacillus agaridevorans.</title>
        <authorList>
            <person name="Tanaka Y."/>
            <person name="Funane K."/>
            <person name="Hosaka T."/>
            <person name="Shiwa Y."/>
            <person name="Fujita N."/>
            <person name="Miyazaki T."/>
            <person name="Yoshikawa H."/>
            <person name="Murakami K."/>
            <person name="Kasahara K."/>
            <person name="Inaoka T."/>
            <person name="Hiraga Y."/>
            <person name="Ochi K."/>
        </authorList>
    </citation>
    <scope>NUCLEOTIDE SEQUENCE [LARGE SCALE GENOMIC DNA]</scope>
    <source>
        <strain evidence="3 4">T-3040</strain>
    </source>
</reference>
<dbReference type="InterPro" id="IPR006059">
    <property type="entry name" value="SBP"/>
</dbReference>
<feature type="chain" id="PRO_5015304144" description="Sugar ABC transporter substrate-binding protein" evidence="2">
    <location>
        <begin position="22"/>
        <end position="441"/>
    </location>
</feature>
<gene>
    <name evidence="3" type="ORF">PAT3040_00757</name>
</gene>
<feature type="region of interest" description="Disordered" evidence="1">
    <location>
        <begin position="20"/>
        <end position="42"/>
    </location>
</feature>
<evidence type="ECO:0000256" key="2">
    <source>
        <dbReference type="SAM" id="SignalP"/>
    </source>
</evidence>
<evidence type="ECO:0000313" key="4">
    <source>
        <dbReference type="Proteomes" id="UP000245202"/>
    </source>
</evidence>
<organism evidence="3 4">
    <name type="scientific">Paenibacillus agaridevorans</name>
    <dbReference type="NCBI Taxonomy" id="171404"/>
    <lineage>
        <taxon>Bacteria</taxon>
        <taxon>Bacillati</taxon>
        <taxon>Bacillota</taxon>
        <taxon>Bacilli</taxon>
        <taxon>Bacillales</taxon>
        <taxon>Paenibacillaceae</taxon>
        <taxon>Paenibacillus</taxon>
    </lineage>
</organism>
<dbReference type="Pfam" id="PF01547">
    <property type="entry name" value="SBP_bac_1"/>
    <property type="match status" value="1"/>
</dbReference>
<protein>
    <recommendedName>
        <fullName evidence="5">Sugar ABC transporter substrate-binding protein</fullName>
    </recommendedName>
</protein>
<name>A0A2R5EI29_9BACL</name>
<feature type="signal peptide" evidence="2">
    <location>
        <begin position="1"/>
        <end position="21"/>
    </location>
</feature>
<feature type="compositionally biased region" description="Low complexity" evidence="1">
    <location>
        <begin position="20"/>
        <end position="39"/>
    </location>
</feature>
<dbReference type="EMBL" id="BDQX01000037">
    <property type="protein sequence ID" value="GBG06242.1"/>
    <property type="molecule type" value="Genomic_DNA"/>
</dbReference>
<evidence type="ECO:0000313" key="3">
    <source>
        <dbReference type="EMBL" id="GBG06242.1"/>
    </source>
</evidence>
<dbReference type="SUPFAM" id="SSF53850">
    <property type="entry name" value="Periplasmic binding protein-like II"/>
    <property type="match status" value="1"/>
</dbReference>
<dbReference type="AlphaFoldDB" id="A0A2R5EI29"/>
<evidence type="ECO:0008006" key="5">
    <source>
        <dbReference type="Google" id="ProtNLM"/>
    </source>
</evidence>
<dbReference type="PROSITE" id="PS51257">
    <property type="entry name" value="PROKAR_LIPOPROTEIN"/>
    <property type="match status" value="1"/>
</dbReference>
<dbReference type="PANTHER" id="PTHR43649">
    <property type="entry name" value="ARABINOSE-BINDING PROTEIN-RELATED"/>
    <property type="match status" value="1"/>
</dbReference>
<keyword evidence="4" id="KW-1185">Reference proteome</keyword>
<sequence length="441" mass="48772">MKVIGLLAISLTMTLAGCSQGSNGNPGSSPSTNNGSNQTDKAPKDVTLRMSYWAGSQLTVDKNNAVIELFEKAYPHIKIEAEYYAGDAYNDKINVQAASNSLPDIIRVDYAQIKNYVNKGLLTPLDDFISDQTINMEGVAEVNMKGGMIDGVTYGINIGNNALVMFYDPDKLAEAGVTPPGPDYTWEQYEADLRAVKDKLGLYGDTHLAREHFEVWLRQHGQKLYAADQKTLGYEDDQLFVEFMEQQLRWQKEEMISPISVELEIRGLEDGPFPKGESAFGGYSYWSNHADIMETQLGKELGMAMYPGSGDGKGMYMKPSFFHGVWSGSKHPKEAAMFIEFFTNNIDAAKSLNAYFGMPYHPNLVQEMQATFSETQKRVSAYLQVVEQHSSEIDPPAPVAGSEVGKIFTNVASEIFYERITPAEGAAKFRTEANAALAKAK</sequence>
<keyword evidence="2" id="KW-0732">Signal</keyword>
<dbReference type="InterPro" id="IPR050490">
    <property type="entry name" value="Bact_solute-bd_prot1"/>
</dbReference>
<accession>A0A2R5EI29</accession>
<dbReference type="PANTHER" id="PTHR43649:SF11">
    <property type="entry name" value="ABC TRANSPORTER SUBSTRATE-BINDING PROTEIN YESO-RELATED"/>
    <property type="match status" value="1"/>
</dbReference>
<comment type="caution">
    <text evidence="3">The sequence shown here is derived from an EMBL/GenBank/DDBJ whole genome shotgun (WGS) entry which is preliminary data.</text>
</comment>